<dbReference type="GO" id="GO:0003779">
    <property type="term" value="F:actin binding"/>
    <property type="evidence" value="ECO:0007669"/>
    <property type="project" value="UniProtKB-KW"/>
</dbReference>
<accession>A0A1B6CM95</accession>
<dbReference type="SMART" id="SM00612">
    <property type="entry name" value="Kelch"/>
    <property type="match status" value="6"/>
</dbReference>
<comment type="pathway">
    <text evidence="1">Protein modification; protein ubiquitination.</text>
</comment>
<dbReference type="Pfam" id="PF01344">
    <property type="entry name" value="Kelch_1"/>
    <property type="match status" value="2"/>
</dbReference>
<evidence type="ECO:0000259" key="8">
    <source>
        <dbReference type="PROSITE" id="PS50097"/>
    </source>
</evidence>
<gene>
    <name evidence="9" type="ORF">g.18659</name>
</gene>
<sequence>MTPKKYLLNTIKKRKRVPKKIRSKTNLNNFIYKKCLCCVELSEVLSVWNELQSKRMLCDGIVRTSDGELFYIHRIVLCSISKYFKAYFTDCLGGGLNEIKELKLDDVDSPSIKTIIDFAYTGKCKLTEENVFNIIPVADRFCCFGLLNFCWKFLLQKINPENCIGILKFSKHYFFCIEIQNKCWSYICGYFVEVYRTSKEFLQLTKQELSQILSDDRLNVNDEYLTFEAIQIWINFDPDKRKSDLKDLLKCVRFGYMNRNYFYKVVKLICYNEDTKEILDLAEIIVNLKHELKPIEVTSMTKPRLPFEVLFVIGGWTVDSPTSVIETYDIRSDQWLMNNNTDIIARAYHGVALLDNLIYIIGGFNGTEHFNSMRCYDPTTQTWTEKAYMHNARCYVSVCVLNGEIYALGGFNGYARLKSAEKYNPLTNQWEMLPSMNRPRSDANAVAFKDKIYIAGGFDGTDIMCSVEVYSLSTQQWVYVANMNQCRSGLGLLQHKGILYAIGGYNGNSRLNTVEKYHTDKRLWEYTNSMKTQRSNFASAVLRDKIYVIGGFNGSHTINSTECFDPNSHQWYILTDTKINRSAAVACVCKNLNNAEIYLYSYQAKLTEGKCNAEHQREITASGDDSI</sequence>
<keyword evidence="5" id="KW-0833">Ubl conjugation pathway</keyword>
<dbReference type="PANTHER" id="PTHR24412:SF172">
    <property type="entry name" value="KELCH-LIKE PROTEIN 10"/>
    <property type="match status" value="1"/>
</dbReference>
<dbReference type="Gene3D" id="1.25.40.420">
    <property type="match status" value="1"/>
</dbReference>
<dbReference type="FunFam" id="1.25.40.420:FF:000001">
    <property type="entry name" value="Kelch-like family member 12"/>
    <property type="match status" value="1"/>
</dbReference>
<dbReference type="PROSITE" id="PS50097">
    <property type="entry name" value="BTB"/>
    <property type="match status" value="1"/>
</dbReference>
<keyword evidence="4" id="KW-0677">Repeat</keyword>
<evidence type="ECO:0000256" key="6">
    <source>
        <dbReference type="ARBA" id="ARBA00023203"/>
    </source>
</evidence>
<dbReference type="PRINTS" id="PR00501">
    <property type="entry name" value="KELCHREPEAT"/>
</dbReference>
<protein>
    <recommendedName>
        <fullName evidence="2">Kelch-like protein diablo</fullName>
    </recommendedName>
</protein>
<dbReference type="SUPFAM" id="SSF117281">
    <property type="entry name" value="Kelch motif"/>
    <property type="match status" value="1"/>
</dbReference>
<dbReference type="PANTHER" id="PTHR24412">
    <property type="entry name" value="KELCH PROTEIN"/>
    <property type="match status" value="1"/>
</dbReference>
<dbReference type="InterPro" id="IPR000210">
    <property type="entry name" value="BTB/POZ_dom"/>
</dbReference>
<dbReference type="Pfam" id="PF07707">
    <property type="entry name" value="BACK"/>
    <property type="match status" value="1"/>
</dbReference>
<dbReference type="EMBL" id="GEDC01022793">
    <property type="protein sequence ID" value="JAS14505.1"/>
    <property type="molecule type" value="Transcribed_RNA"/>
</dbReference>
<organism evidence="9">
    <name type="scientific">Clastoptera arizonana</name>
    <name type="common">Arizona spittle bug</name>
    <dbReference type="NCBI Taxonomy" id="38151"/>
    <lineage>
        <taxon>Eukaryota</taxon>
        <taxon>Metazoa</taxon>
        <taxon>Ecdysozoa</taxon>
        <taxon>Arthropoda</taxon>
        <taxon>Hexapoda</taxon>
        <taxon>Insecta</taxon>
        <taxon>Pterygota</taxon>
        <taxon>Neoptera</taxon>
        <taxon>Paraneoptera</taxon>
        <taxon>Hemiptera</taxon>
        <taxon>Auchenorrhyncha</taxon>
        <taxon>Cercopoidea</taxon>
        <taxon>Clastopteridae</taxon>
        <taxon>Clastoptera</taxon>
    </lineage>
</organism>
<dbReference type="SMART" id="SM00875">
    <property type="entry name" value="BACK"/>
    <property type="match status" value="1"/>
</dbReference>
<proteinExistence type="predicted"/>
<evidence type="ECO:0000313" key="9">
    <source>
        <dbReference type="EMBL" id="JAS14505.1"/>
    </source>
</evidence>
<name>A0A1B6CM95_9HEMI</name>
<dbReference type="InterPro" id="IPR017096">
    <property type="entry name" value="BTB-kelch_protein"/>
</dbReference>
<keyword evidence="6" id="KW-0009">Actin-binding</keyword>
<dbReference type="SUPFAM" id="SSF54695">
    <property type="entry name" value="POZ domain"/>
    <property type="match status" value="1"/>
</dbReference>
<dbReference type="InterPro" id="IPR011333">
    <property type="entry name" value="SKP1/BTB/POZ_sf"/>
</dbReference>
<dbReference type="AlphaFoldDB" id="A0A1B6CM95"/>
<evidence type="ECO:0000256" key="1">
    <source>
        <dbReference type="ARBA" id="ARBA00004906"/>
    </source>
</evidence>
<dbReference type="SMART" id="SM00225">
    <property type="entry name" value="BTB"/>
    <property type="match status" value="1"/>
</dbReference>
<feature type="domain" description="BTB" evidence="8">
    <location>
        <begin position="58"/>
        <end position="128"/>
    </location>
</feature>
<dbReference type="PIRSF" id="PIRSF037037">
    <property type="entry name" value="Kelch-like_protein_gigaxonin"/>
    <property type="match status" value="1"/>
</dbReference>
<dbReference type="InterPro" id="IPR015915">
    <property type="entry name" value="Kelch-typ_b-propeller"/>
</dbReference>
<dbReference type="InterPro" id="IPR011705">
    <property type="entry name" value="BACK"/>
</dbReference>
<dbReference type="Gene3D" id="3.30.710.10">
    <property type="entry name" value="Potassium Channel Kv1.1, Chain A"/>
    <property type="match status" value="1"/>
</dbReference>
<dbReference type="Gene3D" id="2.120.10.80">
    <property type="entry name" value="Kelch-type beta propeller"/>
    <property type="match status" value="2"/>
</dbReference>
<comment type="function">
    <text evidence="7">Probable substrate-specific adapter of an E3 ubiquitin-protein ligase complex which mediates the ubiquitination and subsequent proteasomal degradation of target proteins. May have a role in synapse differentiation and growth.</text>
</comment>
<dbReference type="Pfam" id="PF24681">
    <property type="entry name" value="Kelch_KLHDC2_KLHL20_DRC7"/>
    <property type="match status" value="1"/>
</dbReference>
<evidence type="ECO:0000256" key="5">
    <source>
        <dbReference type="ARBA" id="ARBA00022786"/>
    </source>
</evidence>
<evidence type="ECO:0000256" key="7">
    <source>
        <dbReference type="ARBA" id="ARBA00043912"/>
    </source>
</evidence>
<evidence type="ECO:0000256" key="4">
    <source>
        <dbReference type="ARBA" id="ARBA00022737"/>
    </source>
</evidence>
<dbReference type="GO" id="GO:0016567">
    <property type="term" value="P:protein ubiquitination"/>
    <property type="evidence" value="ECO:0007669"/>
    <property type="project" value="UniProtKB-UniPathway"/>
</dbReference>
<keyword evidence="3" id="KW-0880">Kelch repeat</keyword>
<dbReference type="UniPathway" id="UPA00143"/>
<reference evidence="9" key="1">
    <citation type="submission" date="2015-12" db="EMBL/GenBank/DDBJ databases">
        <title>De novo transcriptome assembly of four potential Pierce s Disease insect vectors from Arizona vineyards.</title>
        <authorList>
            <person name="Tassone E.E."/>
        </authorList>
    </citation>
    <scope>NUCLEOTIDE SEQUENCE</scope>
</reference>
<evidence type="ECO:0000256" key="2">
    <source>
        <dbReference type="ARBA" id="ARBA00013699"/>
    </source>
</evidence>
<dbReference type="InterPro" id="IPR006652">
    <property type="entry name" value="Kelch_1"/>
</dbReference>
<dbReference type="Pfam" id="PF00651">
    <property type="entry name" value="BTB"/>
    <property type="match status" value="1"/>
</dbReference>
<evidence type="ECO:0000256" key="3">
    <source>
        <dbReference type="ARBA" id="ARBA00022441"/>
    </source>
</evidence>